<dbReference type="Proteomes" id="UP001500689">
    <property type="component" value="Unassembled WGS sequence"/>
</dbReference>
<keyword evidence="2" id="KW-0694">RNA-binding</keyword>
<evidence type="ECO:0000313" key="4">
    <source>
        <dbReference type="Proteomes" id="UP001500689"/>
    </source>
</evidence>
<evidence type="ECO:0000256" key="2">
    <source>
        <dbReference type="PIRNR" id="PIRNR029950"/>
    </source>
</evidence>
<dbReference type="Pfam" id="PF09704">
    <property type="entry name" value="Cas_Cas5d"/>
    <property type="match status" value="1"/>
</dbReference>
<dbReference type="EC" id="3.1.-.-" evidence="2"/>
<accession>A0ABP6X6D2</accession>
<proteinExistence type="inferred from homology"/>
<keyword evidence="1 2" id="KW-0051">Antiviral defense</keyword>
<dbReference type="InterPro" id="IPR013422">
    <property type="entry name" value="CRISPR-assoc_prot_Cas5_N"/>
</dbReference>
<keyword evidence="2" id="KW-0255">Endonuclease</keyword>
<dbReference type="Gene3D" id="3.30.70.2660">
    <property type="match status" value="1"/>
</dbReference>
<keyword evidence="2" id="KW-0540">Nuclease</keyword>
<sequence>MVSDELPRSPEGASPVSVQVWGPGALFTRPELKAERVSYPVITPTAAVGVLESVFWKPEFSWVPVAVDVLAPIKQFTQRRNETTDVVSVSAALTGRTVNTAEHRTQRHSVCLKDVCYRIYAHVELRKHATKPVAAYRDQFRRRVERGQCFHQPYLGTREFSAYFGQVDGRERIRANLDLGVMLHSVHHGDAGVRFSWFDAQLRGGRMLIPRVGSGAADVVEA</sequence>
<gene>
    <name evidence="3" type="primary">cas5c</name>
    <name evidence="3" type="ORF">GCM10022222_51810</name>
</gene>
<organism evidence="3 4">
    <name type="scientific">Amycolatopsis ultiminotia</name>
    <dbReference type="NCBI Taxonomy" id="543629"/>
    <lineage>
        <taxon>Bacteria</taxon>
        <taxon>Bacillati</taxon>
        <taxon>Actinomycetota</taxon>
        <taxon>Actinomycetes</taxon>
        <taxon>Pseudonocardiales</taxon>
        <taxon>Pseudonocardiaceae</taxon>
        <taxon>Amycolatopsis</taxon>
    </lineage>
</organism>
<comment type="similarity">
    <text evidence="2">Belongs to the CRISPR-associated protein Cas5 family. Subtype I-C/Dvulg subfamily.</text>
</comment>
<keyword evidence="2" id="KW-0378">Hydrolase</keyword>
<dbReference type="PIRSF" id="PIRSF029950">
    <property type="entry name" value="Cas_CT1134"/>
    <property type="match status" value="1"/>
</dbReference>
<reference evidence="4" key="1">
    <citation type="journal article" date="2019" name="Int. J. Syst. Evol. Microbiol.">
        <title>The Global Catalogue of Microorganisms (GCM) 10K type strain sequencing project: providing services to taxonomists for standard genome sequencing and annotation.</title>
        <authorList>
            <consortium name="The Broad Institute Genomics Platform"/>
            <consortium name="The Broad Institute Genome Sequencing Center for Infectious Disease"/>
            <person name="Wu L."/>
            <person name="Ma J."/>
        </authorList>
    </citation>
    <scope>NUCLEOTIDE SEQUENCE [LARGE SCALE GENOMIC DNA]</scope>
    <source>
        <strain evidence="4">JCM 16898</strain>
    </source>
</reference>
<comment type="function">
    <text evidence="2">CRISPR (clustered regularly interspaced short palindromic repeat) is an adaptive immune system that provides protection against mobile genetic elements (viruses, transposable elements and conjugative plasmids). CRISPR clusters contain spacers, sequences complementary to antecedent mobile elements, and target invading nucleic acids. CRISPR clusters are transcribed and processed into CRISPR RNA (crRNA).</text>
</comment>
<name>A0ABP6X6D2_9PSEU</name>
<keyword evidence="4" id="KW-1185">Reference proteome</keyword>
<evidence type="ECO:0000313" key="3">
    <source>
        <dbReference type="EMBL" id="GAA3561663.1"/>
    </source>
</evidence>
<dbReference type="NCBIfam" id="TIGR01876">
    <property type="entry name" value="cas_Cas5d"/>
    <property type="match status" value="1"/>
</dbReference>
<dbReference type="InterPro" id="IPR021124">
    <property type="entry name" value="CRISPR-assoc_prot_Cas5"/>
</dbReference>
<dbReference type="InterPro" id="IPR010155">
    <property type="entry name" value="CRISPR-assoc_prot_Cas5d"/>
</dbReference>
<protein>
    <recommendedName>
        <fullName evidence="2">pre-crRNA processing endonuclease</fullName>
        <ecNumber evidence="2">3.1.-.-</ecNumber>
    </recommendedName>
</protein>
<evidence type="ECO:0000256" key="1">
    <source>
        <dbReference type="ARBA" id="ARBA00023118"/>
    </source>
</evidence>
<comment type="caution">
    <text evidence="3">The sequence shown here is derived from an EMBL/GenBank/DDBJ whole genome shotgun (WGS) entry which is preliminary data.</text>
</comment>
<dbReference type="NCBIfam" id="TIGR02593">
    <property type="entry name" value="CRISPR_cas5"/>
    <property type="match status" value="1"/>
</dbReference>
<dbReference type="EMBL" id="BAAAZN010000011">
    <property type="protein sequence ID" value="GAA3561663.1"/>
    <property type="molecule type" value="Genomic_DNA"/>
</dbReference>